<dbReference type="Gene3D" id="3.40.50.300">
    <property type="entry name" value="P-loop containing nucleotide triphosphate hydrolases"/>
    <property type="match status" value="2"/>
</dbReference>
<keyword evidence="2" id="KW-0347">Helicase</keyword>
<dbReference type="OrthoDB" id="366844at2"/>
<reference evidence="2 3" key="1">
    <citation type="submission" date="2019-03" db="EMBL/GenBank/DDBJ databases">
        <title>Draft genome sequences of novel Actinobacteria.</title>
        <authorList>
            <person name="Sahin N."/>
            <person name="Ay H."/>
            <person name="Saygin H."/>
        </authorList>
    </citation>
    <scope>NUCLEOTIDE SEQUENCE [LARGE SCALE GENOMIC DNA]</scope>
    <source>
        <strain evidence="2 3">DSM 41900</strain>
    </source>
</reference>
<dbReference type="InterPro" id="IPR014001">
    <property type="entry name" value="Helicase_ATP-bd"/>
</dbReference>
<protein>
    <submittedName>
        <fullName evidence="2">DEAD/DEAH box helicase</fullName>
    </submittedName>
</protein>
<dbReference type="GO" id="GO:0003676">
    <property type="term" value="F:nucleic acid binding"/>
    <property type="evidence" value="ECO:0007669"/>
    <property type="project" value="InterPro"/>
</dbReference>
<keyword evidence="2" id="KW-0378">Hydrolase</keyword>
<dbReference type="SMART" id="SM00491">
    <property type="entry name" value="HELICc2"/>
    <property type="match status" value="1"/>
</dbReference>
<dbReference type="Pfam" id="PF13307">
    <property type="entry name" value="Helicase_C_2"/>
    <property type="match status" value="1"/>
</dbReference>
<gene>
    <name evidence="2" type="ORF">E1283_28480</name>
</gene>
<dbReference type="SUPFAM" id="SSF52540">
    <property type="entry name" value="P-loop containing nucleoside triphosphate hydrolases"/>
    <property type="match status" value="2"/>
</dbReference>
<dbReference type="RefSeq" id="WP_132821046.1">
    <property type="nucleotide sequence ID" value="NZ_SMKI01000410.1"/>
</dbReference>
<accession>A0A4R4SU59</accession>
<feature type="domain" description="Helicase ATP-binding" evidence="1">
    <location>
        <begin position="49"/>
        <end position="312"/>
    </location>
</feature>
<keyword evidence="2" id="KW-0547">Nucleotide-binding</keyword>
<dbReference type="Proteomes" id="UP000295345">
    <property type="component" value="Unassembled WGS sequence"/>
</dbReference>
<evidence type="ECO:0000259" key="1">
    <source>
        <dbReference type="PROSITE" id="PS51192"/>
    </source>
</evidence>
<dbReference type="GO" id="GO:0006139">
    <property type="term" value="P:nucleobase-containing compound metabolic process"/>
    <property type="evidence" value="ECO:0007669"/>
    <property type="project" value="InterPro"/>
</dbReference>
<dbReference type="InterPro" id="IPR011545">
    <property type="entry name" value="DEAD/DEAH_box_helicase_dom"/>
</dbReference>
<dbReference type="GO" id="GO:0004386">
    <property type="term" value="F:helicase activity"/>
    <property type="evidence" value="ECO:0007669"/>
    <property type="project" value="UniProtKB-KW"/>
</dbReference>
<dbReference type="GO" id="GO:0016818">
    <property type="term" value="F:hydrolase activity, acting on acid anhydrides, in phosphorus-containing anhydrides"/>
    <property type="evidence" value="ECO:0007669"/>
    <property type="project" value="InterPro"/>
</dbReference>
<evidence type="ECO:0000313" key="3">
    <source>
        <dbReference type="Proteomes" id="UP000295345"/>
    </source>
</evidence>
<dbReference type="GO" id="GO:0005524">
    <property type="term" value="F:ATP binding"/>
    <property type="evidence" value="ECO:0007669"/>
    <property type="project" value="InterPro"/>
</dbReference>
<dbReference type="Pfam" id="PF00270">
    <property type="entry name" value="DEAD"/>
    <property type="match status" value="1"/>
</dbReference>
<dbReference type="PROSITE" id="PS51192">
    <property type="entry name" value="HELICASE_ATP_BIND_1"/>
    <property type="match status" value="1"/>
</dbReference>
<dbReference type="InterPro" id="IPR027417">
    <property type="entry name" value="P-loop_NTPase"/>
</dbReference>
<name>A0A4R4SU59_9ACTN</name>
<sequence>MLIRVAFIMKNSTPAAGAESPMALFKQLERRPGAPGELRARQRGVLGAYMEKLGCEDLAFEMPTGSGKTLVGCLIAEWRRRSRNERVAYLAPTRQLAQQAARLAELYGVPAVDLTGTHKEWDPAAALRFVRKQALAFATFNAVFNSSPKMAPQALVLDDAHAAESPVASTWSVRIQRHRESTTYDQVVEVLTGCGAFSAAVARRLHHRTAGRVYLAGVAETTLAAPKLEQVLEHALVFEPRWRFAYEKLGHSGLAACLVYANSDEIFIRPVVPPTLSHKQFDDAAQRIYMSATLGDSGELERAFGRRRIERIERIEGDPAALVPDAEDDDGEAGNGRRFFCFPGLTRGLDNDRLPGFVREQIDAFGKALLIARSDAERKQLVEAVAPVGMPQWVTGEADDAPDEFRDAKRGLLAAANRYDGIDLPGDTCRLVVMHGCPTGAHLQERFLYESLGADAVLNERIRTRLIQGAGRATRGSNDRAAIIMLGRDLEHFCATHLDTMPAEIRTEITFGMEQEGSSEADLREALATVSAGGDDWAKVDEFVREREQTDDRPHQVPEGTLQLQAAARFEVEAANAAWHHNWEQAVERARKAIEALSGGDSHYRALWQYLAGAWAVLAAQGAGGTHWVGVADRSFDDARVSAQGTQWLSELNLDAATLLTPNSQTEETAPDPLDEWVIDRITGHALRTSMKPLPQEQKIRDGLWQTDSTLFEHGLTALGELMGAEVLQRSSAHSEPDAVWTFGEHFWLAIEAKSEATGPKVASKGVREALTHLNYAAGVTRREIPEGSVILFVTPQTGVAYDAGLVATGSPLFLVAPEPIQQIAQRLLAAWGAIRAETSRLETTDARPVVADVLSKQQALPSQWLALVTTLPITTA</sequence>
<comment type="caution">
    <text evidence="2">The sequence shown here is derived from an EMBL/GenBank/DDBJ whole genome shotgun (WGS) entry which is preliminary data.</text>
</comment>
<keyword evidence="3" id="KW-1185">Reference proteome</keyword>
<evidence type="ECO:0000313" key="2">
    <source>
        <dbReference type="EMBL" id="TDC67670.1"/>
    </source>
</evidence>
<dbReference type="InterPro" id="IPR006555">
    <property type="entry name" value="ATP-dep_Helicase_C"/>
</dbReference>
<dbReference type="EMBL" id="SMKI01000410">
    <property type="protein sequence ID" value="TDC67670.1"/>
    <property type="molecule type" value="Genomic_DNA"/>
</dbReference>
<dbReference type="SMART" id="SM00487">
    <property type="entry name" value="DEXDc"/>
    <property type="match status" value="1"/>
</dbReference>
<dbReference type="AlphaFoldDB" id="A0A4R4SU59"/>
<organism evidence="2 3">
    <name type="scientific">Streptomyces hainanensis</name>
    <dbReference type="NCBI Taxonomy" id="402648"/>
    <lineage>
        <taxon>Bacteria</taxon>
        <taxon>Bacillati</taxon>
        <taxon>Actinomycetota</taxon>
        <taxon>Actinomycetes</taxon>
        <taxon>Kitasatosporales</taxon>
        <taxon>Streptomycetaceae</taxon>
        <taxon>Streptomyces</taxon>
    </lineage>
</organism>
<proteinExistence type="predicted"/>
<keyword evidence="2" id="KW-0067">ATP-binding</keyword>